<accession>A0ABX0ABZ3</accession>
<dbReference type="EMBL" id="QOVG01000005">
    <property type="protein sequence ID" value="NDK39094.1"/>
    <property type="molecule type" value="Genomic_DNA"/>
</dbReference>
<sequence length="69" mass="7712">MVDELERHLPRMLKAQDAPPGFWTWFAGEAASIGSNAHSKADWLHVRDRLSAMVECVDVDNKPAPKPVD</sequence>
<reference evidence="1 2" key="1">
    <citation type="submission" date="2018-07" db="EMBL/GenBank/DDBJ databases">
        <title>Whole genome Sequencing of Pseudoxanthomonas gei KCTC 32298 (T).</title>
        <authorList>
            <person name="Kumar S."/>
            <person name="Bansal K."/>
            <person name="Kaur A."/>
            <person name="Patil P."/>
            <person name="Sharma S."/>
            <person name="Patil P.B."/>
        </authorList>
    </citation>
    <scope>NUCLEOTIDE SEQUENCE [LARGE SCALE GENOMIC DNA]</scope>
    <source>
        <strain evidence="1 2">KCTC 32298</strain>
    </source>
</reference>
<evidence type="ECO:0000313" key="2">
    <source>
        <dbReference type="Proteomes" id="UP001429354"/>
    </source>
</evidence>
<keyword evidence="2" id="KW-1185">Reference proteome</keyword>
<evidence type="ECO:0000313" key="1">
    <source>
        <dbReference type="EMBL" id="NDK39094.1"/>
    </source>
</evidence>
<proteinExistence type="predicted"/>
<protein>
    <submittedName>
        <fullName evidence="1">Uncharacterized protein</fullName>
    </submittedName>
</protein>
<dbReference type="Proteomes" id="UP001429354">
    <property type="component" value="Unassembled WGS sequence"/>
</dbReference>
<comment type="caution">
    <text evidence="1">The sequence shown here is derived from an EMBL/GenBank/DDBJ whole genome shotgun (WGS) entry which is preliminary data.</text>
</comment>
<organism evidence="1 2">
    <name type="scientific">Pseudoxanthomonas gei</name>
    <dbReference type="NCBI Taxonomy" id="1383030"/>
    <lineage>
        <taxon>Bacteria</taxon>
        <taxon>Pseudomonadati</taxon>
        <taxon>Pseudomonadota</taxon>
        <taxon>Gammaproteobacteria</taxon>
        <taxon>Lysobacterales</taxon>
        <taxon>Lysobacteraceae</taxon>
        <taxon>Pseudoxanthomonas</taxon>
    </lineage>
</organism>
<gene>
    <name evidence="1" type="ORF">DT603_09605</name>
</gene>
<name>A0ABX0ABZ3_9GAMM</name>